<evidence type="ECO:0000313" key="1">
    <source>
        <dbReference type="EMBL" id="KAI3774187.1"/>
    </source>
</evidence>
<proteinExistence type="predicted"/>
<reference evidence="2" key="1">
    <citation type="journal article" date="2022" name="Mol. Ecol. Resour.">
        <title>The genomes of chicory, endive, great burdock and yacon provide insights into Asteraceae palaeo-polyploidization history and plant inulin production.</title>
        <authorList>
            <person name="Fan W."/>
            <person name="Wang S."/>
            <person name="Wang H."/>
            <person name="Wang A."/>
            <person name="Jiang F."/>
            <person name="Liu H."/>
            <person name="Zhao H."/>
            <person name="Xu D."/>
            <person name="Zhang Y."/>
        </authorList>
    </citation>
    <scope>NUCLEOTIDE SEQUENCE [LARGE SCALE GENOMIC DNA]</scope>
    <source>
        <strain evidence="2">cv. Yunnan</strain>
    </source>
</reference>
<keyword evidence="2" id="KW-1185">Reference proteome</keyword>
<evidence type="ECO:0000313" key="2">
    <source>
        <dbReference type="Proteomes" id="UP001056120"/>
    </source>
</evidence>
<name>A0ACB9FST7_9ASTR</name>
<comment type="caution">
    <text evidence="1">The sequence shown here is derived from an EMBL/GenBank/DDBJ whole genome shotgun (WGS) entry which is preliminary data.</text>
</comment>
<reference evidence="1 2" key="2">
    <citation type="journal article" date="2022" name="Mol. Ecol. Resour.">
        <title>The genomes of chicory, endive, great burdock and yacon provide insights into Asteraceae paleo-polyploidization history and plant inulin production.</title>
        <authorList>
            <person name="Fan W."/>
            <person name="Wang S."/>
            <person name="Wang H."/>
            <person name="Wang A."/>
            <person name="Jiang F."/>
            <person name="Liu H."/>
            <person name="Zhao H."/>
            <person name="Xu D."/>
            <person name="Zhang Y."/>
        </authorList>
    </citation>
    <scope>NUCLEOTIDE SEQUENCE [LARGE SCALE GENOMIC DNA]</scope>
    <source>
        <strain evidence="2">cv. Yunnan</strain>
        <tissue evidence="1">Leaves</tissue>
    </source>
</reference>
<dbReference type="Proteomes" id="UP001056120">
    <property type="component" value="Linkage Group LG16"/>
</dbReference>
<organism evidence="1 2">
    <name type="scientific">Smallanthus sonchifolius</name>
    <dbReference type="NCBI Taxonomy" id="185202"/>
    <lineage>
        <taxon>Eukaryota</taxon>
        <taxon>Viridiplantae</taxon>
        <taxon>Streptophyta</taxon>
        <taxon>Embryophyta</taxon>
        <taxon>Tracheophyta</taxon>
        <taxon>Spermatophyta</taxon>
        <taxon>Magnoliopsida</taxon>
        <taxon>eudicotyledons</taxon>
        <taxon>Gunneridae</taxon>
        <taxon>Pentapetalae</taxon>
        <taxon>asterids</taxon>
        <taxon>campanulids</taxon>
        <taxon>Asterales</taxon>
        <taxon>Asteraceae</taxon>
        <taxon>Asteroideae</taxon>
        <taxon>Heliantheae alliance</taxon>
        <taxon>Millerieae</taxon>
        <taxon>Smallanthus</taxon>
    </lineage>
</organism>
<sequence length="580" mass="63457">MTNQPFEASPEVKKPDVSLNLNTFLDSLLNFDGQIEDHPNSSLAEAMNSAEKPNLENLTAVENKQQKEEEVCSSEKLQGLGSFIQEEMGRVCLTSGTEVVDSLGSSEVKSLNENEVKTDTEKGEDTGDVNGGGDSEDSEEDESSSSSSSSSSDDDDEESDDEEEEYDEKGLKEVEMEDGEIREEVVAWSDDEDDYVVKDPIRSKNEVKDLPPVPAVTVTIQPHHQTLPVGVILSIMGAQVIVEGVEDHNPLNEGSILWITESRSPLGVVDEIFGPVKNPYYIIRYNSETEIPTGIQQGCLISFVPEFADHVLNSNNNLYKKGYDASGENDEELSDELEFSDDEKEAEYKKMLKMSKRGSNEQNMKKDKKSRNRGGNNKNNHQHLSNSQVNICSSSGGPQASNFTPAGVWPGGPPPIQPQAPNFTPSGVWPSGLPPIQQQNNGFPCNVPPFMQQSFIQQPVQNLGVPSLPPFNPQFNTNFGQMFPCNFVQGVPPNSGAFAFWPQNNFSQSHVWPPMGLPQGVAAIPNGIEMNNNNNNNSNGAGNGESCPNPNQGNRFPNHGGRRPFQRGGGGSFRGRRPKP</sequence>
<gene>
    <name evidence="1" type="ORF">L1987_48732</name>
</gene>
<protein>
    <submittedName>
        <fullName evidence="1">Uncharacterized protein</fullName>
    </submittedName>
</protein>
<dbReference type="EMBL" id="CM042033">
    <property type="protein sequence ID" value="KAI3774187.1"/>
    <property type="molecule type" value="Genomic_DNA"/>
</dbReference>
<accession>A0ACB9FST7</accession>